<dbReference type="PANTHER" id="PTHR30537">
    <property type="entry name" value="HTH-TYPE TRANSCRIPTIONAL REGULATOR"/>
    <property type="match status" value="1"/>
</dbReference>
<evidence type="ECO:0000256" key="3">
    <source>
        <dbReference type="ARBA" id="ARBA00023125"/>
    </source>
</evidence>
<keyword evidence="2" id="KW-0805">Transcription regulation</keyword>
<dbReference type="Proteomes" id="UP000637980">
    <property type="component" value="Unassembled WGS sequence"/>
</dbReference>
<protein>
    <submittedName>
        <fullName evidence="6">LysR family transcriptional regulator</fullName>
    </submittedName>
</protein>
<dbReference type="SUPFAM" id="SSF46785">
    <property type="entry name" value="Winged helix' DNA-binding domain"/>
    <property type="match status" value="1"/>
</dbReference>
<evidence type="ECO:0000256" key="4">
    <source>
        <dbReference type="ARBA" id="ARBA00023163"/>
    </source>
</evidence>
<feature type="domain" description="HTH lysR-type" evidence="5">
    <location>
        <begin position="1"/>
        <end position="59"/>
    </location>
</feature>
<proteinExistence type="inferred from homology"/>
<dbReference type="PANTHER" id="PTHR30537:SF5">
    <property type="entry name" value="HTH-TYPE TRANSCRIPTIONAL ACTIVATOR TTDR-RELATED"/>
    <property type="match status" value="1"/>
</dbReference>
<dbReference type="Pfam" id="PF03466">
    <property type="entry name" value="LysR_substrate"/>
    <property type="match status" value="1"/>
</dbReference>
<name>A0ABQ3EC72_9HYPH</name>
<dbReference type="Pfam" id="PF00126">
    <property type="entry name" value="HTH_1"/>
    <property type="match status" value="1"/>
</dbReference>
<dbReference type="InterPro" id="IPR036388">
    <property type="entry name" value="WH-like_DNA-bd_sf"/>
</dbReference>
<organism evidence="6 7">
    <name type="scientific">Pseudovibrio japonicus</name>
    <dbReference type="NCBI Taxonomy" id="366534"/>
    <lineage>
        <taxon>Bacteria</taxon>
        <taxon>Pseudomonadati</taxon>
        <taxon>Pseudomonadota</taxon>
        <taxon>Alphaproteobacteria</taxon>
        <taxon>Hyphomicrobiales</taxon>
        <taxon>Stappiaceae</taxon>
        <taxon>Pseudovibrio</taxon>
    </lineage>
</organism>
<keyword evidence="4" id="KW-0804">Transcription</keyword>
<dbReference type="Gene3D" id="3.40.190.290">
    <property type="match status" value="1"/>
</dbReference>
<dbReference type="SUPFAM" id="SSF53850">
    <property type="entry name" value="Periplasmic binding protein-like II"/>
    <property type="match status" value="1"/>
</dbReference>
<sequence length="304" mass="34427">MGQLEDFRMFALIVEQESISKAADHMGIAKSAVSRRLSLLEDQLGTALIQRTTRQWQITEAGRLLYERTQQVMVDVDDIFADLSAQKHDEHGQIRISIPMQFGLSYLSPVLLKFSDEYPNINLTVDFTDRLVDLIEENYDLAIRISQLKDSSLISRKLADVTHLFYASPDYLKSAPPLNTAEDLKNHKLIQYGPLKRFKWNFIGPKNKEFSVSLSSHMNTNNSEFMLAAAAAGKGVARLPSFFASDYISSGKLVTVLNDLKQEPFGMHALYPGSKHLPRRVRVLLDFLSEHCQLKHRKEVGDTA</sequence>
<dbReference type="EMBL" id="BMXE01000003">
    <property type="protein sequence ID" value="GHB32891.1"/>
    <property type="molecule type" value="Genomic_DNA"/>
</dbReference>
<evidence type="ECO:0000256" key="2">
    <source>
        <dbReference type="ARBA" id="ARBA00023015"/>
    </source>
</evidence>
<evidence type="ECO:0000259" key="5">
    <source>
        <dbReference type="PROSITE" id="PS50931"/>
    </source>
</evidence>
<dbReference type="RefSeq" id="WP_189436828.1">
    <property type="nucleotide sequence ID" value="NZ_BMXE01000003.1"/>
</dbReference>
<comment type="similarity">
    <text evidence="1">Belongs to the LysR transcriptional regulatory family.</text>
</comment>
<dbReference type="InterPro" id="IPR036390">
    <property type="entry name" value="WH_DNA-bd_sf"/>
</dbReference>
<keyword evidence="3" id="KW-0238">DNA-binding</keyword>
<dbReference type="Gene3D" id="1.10.10.10">
    <property type="entry name" value="Winged helix-like DNA-binding domain superfamily/Winged helix DNA-binding domain"/>
    <property type="match status" value="1"/>
</dbReference>
<dbReference type="CDD" id="cd08422">
    <property type="entry name" value="PBP2_CrgA_like"/>
    <property type="match status" value="1"/>
</dbReference>
<dbReference type="InterPro" id="IPR005119">
    <property type="entry name" value="LysR_subst-bd"/>
</dbReference>
<reference evidence="7" key="1">
    <citation type="journal article" date="2019" name="Int. J. Syst. Evol. Microbiol.">
        <title>The Global Catalogue of Microorganisms (GCM) 10K type strain sequencing project: providing services to taxonomists for standard genome sequencing and annotation.</title>
        <authorList>
            <consortium name="The Broad Institute Genomics Platform"/>
            <consortium name="The Broad Institute Genome Sequencing Center for Infectious Disease"/>
            <person name="Wu L."/>
            <person name="Ma J."/>
        </authorList>
    </citation>
    <scope>NUCLEOTIDE SEQUENCE [LARGE SCALE GENOMIC DNA]</scope>
    <source>
        <strain evidence="7">KCTC 12861</strain>
    </source>
</reference>
<evidence type="ECO:0000313" key="6">
    <source>
        <dbReference type="EMBL" id="GHB32891.1"/>
    </source>
</evidence>
<dbReference type="InterPro" id="IPR058163">
    <property type="entry name" value="LysR-type_TF_proteobact-type"/>
</dbReference>
<dbReference type="InterPro" id="IPR000847">
    <property type="entry name" value="LysR_HTH_N"/>
</dbReference>
<dbReference type="PROSITE" id="PS50931">
    <property type="entry name" value="HTH_LYSR"/>
    <property type="match status" value="1"/>
</dbReference>
<evidence type="ECO:0000256" key="1">
    <source>
        <dbReference type="ARBA" id="ARBA00009437"/>
    </source>
</evidence>
<gene>
    <name evidence="6" type="ORF">GCM10007094_22310</name>
</gene>
<evidence type="ECO:0000313" key="7">
    <source>
        <dbReference type="Proteomes" id="UP000637980"/>
    </source>
</evidence>
<accession>A0ABQ3EC72</accession>
<comment type="caution">
    <text evidence="6">The sequence shown here is derived from an EMBL/GenBank/DDBJ whole genome shotgun (WGS) entry which is preliminary data.</text>
</comment>
<keyword evidence="7" id="KW-1185">Reference proteome</keyword>